<protein>
    <submittedName>
        <fullName evidence="1">Uncharacterized protein</fullName>
    </submittedName>
</protein>
<dbReference type="Proteomes" id="UP000249619">
    <property type="component" value="Unassembled WGS sequence"/>
</dbReference>
<dbReference type="OrthoDB" id="4415650at2759"/>
<sequence length="115" mass="12969">MSSLPLLFTIPPSNRHEFVLLDTSAKITLKALNKQITSTISQSPNCAEFMAQHKANDGPAEQIQEFRIHWDTKTRDAKIWPEYTVLTDANFGAIFELLKLNPVMGVLEIKLGKDE</sequence>
<organism evidence="1 2">
    <name type="scientific">Stemphylium lycopersici</name>
    <name type="common">Tomato gray leaf spot disease fungus</name>
    <name type="synonym">Thyrospora lycopersici</name>
    <dbReference type="NCBI Taxonomy" id="183478"/>
    <lineage>
        <taxon>Eukaryota</taxon>
        <taxon>Fungi</taxon>
        <taxon>Dikarya</taxon>
        <taxon>Ascomycota</taxon>
        <taxon>Pezizomycotina</taxon>
        <taxon>Dothideomycetes</taxon>
        <taxon>Pleosporomycetidae</taxon>
        <taxon>Pleosporales</taxon>
        <taxon>Pleosporineae</taxon>
        <taxon>Pleosporaceae</taxon>
        <taxon>Stemphylium</taxon>
    </lineage>
</organism>
<reference evidence="2" key="1">
    <citation type="submission" date="2018-05" db="EMBL/GenBank/DDBJ databases">
        <title>Draft genome sequence of Stemphylium lycopersici strain CIDEFI 213.</title>
        <authorList>
            <person name="Medina R."/>
            <person name="Franco M.E.E."/>
            <person name="Lucentini C.G."/>
            <person name="Saparrat M.C.N."/>
            <person name="Balatti P.A."/>
        </authorList>
    </citation>
    <scope>NUCLEOTIDE SEQUENCE [LARGE SCALE GENOMIC DNA]</scope>
    <source>
        <strain evidence="2">CIDEFI 213</strain>
    </source>
</reference>
<comment type="caution">
    <text evidence="1">The sequence shown here is derived from an EMBL/GenBank/DDBJ whole genome shotgun (WGS) entry which is preliminary data.</text>
</comment>
<name>A0A364NDN3_STELY</name>
<proteinExistence type="predicted"/>
<gene>
    <name evidence="1" type="ORF">DDE83_001219</name>
</gene>
<keyword evidence="2" id="KW-1185">Reference proteome</keyword>
<dbReference type="AlphaFoldDB" id="A0A364NDN3"/>
<evidence type="ECO:0000313" key="1">
    <source>
        <dbReference type="EMBL" id="RAR15390.1"/>
    </source>
</evidence>
<dbReference type="EMBL" id="QGDH01000012">
    <property type="protein sequence ID" value="RAR15390.1"/>
    <property type="molecule type" value="Genomic_DNA"/>
</dbReference>
<evidence type="ECO:0000313" key="2">
    <source>
        <dbReference type="Proteomes" id="UP000249619"/>
    </source>
</evidence>
<accession>A0A364NDN3</accession>